<gene>
    <name evidence="6 10" type="primary">rplO</name>
    <name evidence="10" type="ORF">OSSY52_10560</name>
</gene>
<keyword evidence="2 6" id="KW-0699">rRNA-binding</keyword>
<accession>A0A7G1G4A5</accession>
<dbReference type="PROSITE" id="PS00475">
    <property type="entry name" value="RIBOSOMAL_L15"/>
    <property type="match status" value="1"/>
</dbReference>
<feature type="domain" description="Large ribosomal subunit protein uL15/eL18" evidence="9">
    <location>
        <begin position="78"/>
        <end position="147"/>
    </location>
</feature>
<dbReference type="HAMAP" id="MF_01341">
    <property type="entry name" value="Ribosomal_uL15"/>
    <property type="match status" value="1"/>
</dbReference>
<keyword evidence="11" id="KW-1185">Reference proteome</keyword>
<feature type="compositionally biased region" description="Gly residues" evidence="8">
    <location>
        <begin position="22"/>
        <end position="32"/>
    </location>
</feature>
<dbReference type="GO" id="GO:0019843">
    <property type="term" value="F:rRNA binding"/>
    <property type="evidence" value="ECO:0007669"/>
    <property type="project" value="UniProtKB-UniRule"/>
</dbReference>
<comment type="similarity">
    <text evidence="1 6 7">Belongs to the universal ribosomal protein uL15 family.</text>
</comment>
<keyword evidence="5 6" id="KW-0687">Ribonucleoprotein</keyword>
<dbReference type="InterPro" id="IPR036227">
    <property type="entry name" value="Ribosomal_uL15/eL18_sf"/>
</dbReference>
<dbReference type="AlphaFoldDB" id="A0A7G1G4A5"/>
<evidence type="ECO:0000313" key="10">
    <source>
        <dbReference type="EMBL" id="BBE30915.1"/>
    </source>
</evidence>
<dbReference type="InParanoid" id="A0A7G1G4A5"/>
<dbReference type="KEGG" id="ocy:OSSY52_10560"/>
<keyword evidence="3 6" id="KW-0694">RNA-binding</keyword>
<comment type="function">
    <text evidence="6">Binds to the 23S rRNA.</text>
</comment>
<feature type="compositionally biased region" description="Basic residues" evidence="8">
    <location>
        <begin position="33"/>
        <end position="47"/>
    </location>
</feature>
<evidence type="ECO:0000256" key="2">
    <source>
        <dbReference type="ARBA" id="ARBA00022730"/>
    </source>
</evidence>
<dbReference type="InterPro" id="IPR001196">
    <property type="entry name" value="Ribosomal_uL15_CS"/>
</dbReference>
<dbReference type="EMBL" id="AP018712">
    <property type="protein sequence ID" value="BBE30915.1"/>
    <property type="molecule type" value="Genomic_DNA"/>
</dbReference>
<reference evidence="10 11" key="1">
    <citation type="submission" date="2018-06" db="EMBL/GenBank/DDBJ databases">
        <title>Genome sequencing of Oceanotoga sp. sy52.</title>
        <authorList>
            <person name="Mori K."/>
        </authorList>
    </citation>
    <scope>NUCLEOTIDE SEQUENCE [LARGE SCALE GENOMIC DNA]</scope>
    <source>
        <strain evidence="11">sy52</strain>
    </source>
</reference>
<comment type="subunit">
    <text evidence="6">Part of the 50S ribosomal subunit.</text>
</comment>
<dbReference type="GO" id="GO:0022625">
    <property type="term" value="C:cytosolic large ribosomal subunit"/>
    <property type="evidence" value="ECO:0007669"/>
    <property type="project" value="TreeGrafter"/>
</dbReference>
<feature type="region of interest" description="Disordered" evidence="8">
    <location>
        <begin position="1"/>
        <end position="58"/>
    </location>
</feature>
<evidence type="ECO:0000256" key="4">
    <source>
        <dbReference type="ARBA" id="ARBA00022980"/>
    </source>
</evidence>
<protein>
    <recommendedName>
        <fullName evidence="6">Large ribosomal subunit protein uL15</fullName>
    </recommendedName>
</protein>
<evidence type="ECO:0000256" key="1">
    <source>
        <dbReference type="ARBA" id="ARBA00007320"/>
    </source>
</evidence>
<dbReference type="Pfam" id="PF00828">
    <property type="entry name" value="Ribosomal_L27A"/>
    <property type="match status" value="1"/>
</dbReference>
<dbReference type="FunFam" id="3.100.10.10:FF:000005">
    <property type="entry name" value="50S ribosomal protein L15"/>
    <property type="match status" value="1"/>
</dbReference>
<dbReference type="Gene3D" id="3.100.10.10">
    <property type="match status" value="1"/>
</dbReference>
<evidence type="ECO:0000256" key="6">
    <source>
        <dbReference type="HAMAP-Rule" id="MF_01341"/>
    </source>
</evidence>
<evidence type="ECO:0000256" key="5">
    <source>
        <dbReference type="ARBA" id="ARBA00023274"/>
    </source>
</evidence>
<dbReference type="RefSeq" id="WP_190615981.1">
    <property type="nucleotide sequence ID" value="NZ_AP018712.1"/>
</dbReference>
<evidence type="ECO:0000313" key="11">
    <source>
        <dbReference type="Proteomes" id="UP000516361"/>
    </source>
</evidence>
<dbReference type="SUPFAM" id="SSF52080">
    <property type="entry name" value="Ribosomal proteins L15p and L18e"/>
    <property type="match status" value="1"/>
</dbReference>
<dbReference type="NCBIfam" id="TIGR01071">
    <property type="entry name" value="rplO_bact"/>
    <property type="match status" value="1"/>
</dbReference>
<evidence type="ECO:0000256" key="3">
    <source>
        <dbReference type="ARBA" id="ARBA00022884"/>
    </source>
</evidence>
<sequence length="151" mass="16244">MLNIGDLKPTPGSRHSKKRLGRGPGTGLGKTSGRGHKGQGSRGKGKVRPAFEGGQTPLYRRTPKFGFSNVPFKKIFSEVNLSVLEEKFEANEEVTIEKLLERRIIKKVNDGVKILGNGELTKSLVVKANAFSASAKSKIEAAGGKAEVIND</sequence>
<keyword evidence="4 6" id="KW-0689">Ribosomal protein</keyword>
<dbReference type="PANTHER" id="PTHR12934">
    <property type="entry name" value="50S RIBOSOMAL PROTEIN L15"/>
    <property type="match status" value="1"/>
</dbReference>
<dbReference type="InterPro" id="IPR005749">
    <property type="entry name" value="Ribosomal_uL15_bac-type"/>
</dbReference>
<dbReference type="Proteomes" id="UP000516361">
    <property type="component" value="Chromosome"/>
</dbReference>
<evidence type="ECO:0000259" key="9">
    <source>
        <dbReference type="Pfam" id="PF00828"/>
    </source>
</evidence>
<dbReference type="GO" id="GO:0003735">
    <property type="term" value="F:structural constituent of ribosome"/>
    <property type="evidence" value="ECO:0007669"/>
    <property type="project" value="InterPro"/>
</dbReference>
<name>A0A7G1G4A5_9BACT</name>
<dbReference type="InterPro" id="IPR030878">
    <property type="entry name" value="Ribosomal_uL15"/>
</dbReference>
<organism evidence="10 11">
    <name type="scientific">Tepiditoga spiralis</name>
    <dbReference type="NCBI Taxonomy" id="2108365"/>
    <lineage>
        <taxon>Bacteria</taxon>
        <taxon>Thermotogati</taxon>
        <taxon>Thermotogota</taxon>
        <taxon>Thermotogae</taxon>
        <taxon>Petrotogales</taxon>
        <taxon>Petrotogaceae</taxon>
        <taxon>Tepiditoga</taxon>
    </lineage>
</organism>
<dbReference type="FunCoup" id="A0A7G1G4A5">
    <property type="interactions" value="422"/>
</dbReference>
<dbReference type="GO" id="GO:0006412">
    <property type="term" value="P:translation"/>
    <property type="evidence" value="ECO:0007669"/>
    <property type="project" value="UniProtKB-UniRule"/>
</dbReference>
<proteinExistence type="inferred from homology"/>
<evidence type="ECO:0000256" key="8">
    <source>
        <dbReference type="SAM" id="MobiDB-lite"/>
    </source>
</evidence>
<evidence type="ECO:0000256" key="7">
    <source>
        <dbReference type="RuleBase" id="RU003888"/>
    </source>
</evidence>
<dbReference type="InterPro" id="IPR021131">
    <property type="entry name" value="Ribosomal_uL15/eL18"/>
</dbReference>
<dbReference type="PANTHER" id="PTHR12934:SF11">
    <property type="entry name" value="LARGE RIBOSOMAL SUBUNIT PROTEIN UL15M"/>
    <property type="match status" value="1"/>
</dbReference>